<dbReference type="Gene3D" id="3.30.2350.10">
    <property type="entry name" value="Pseudouridine synthase"/>
    <property type="match status" value="1"/>
</dbReference>
<dbReference type="InterPro" id="IPR020103">
    <property type="entry name" value="PsdUridine_synth_cat_dom_sf"/>
</dbReference>
<comment type="catalytic activity">
    <reaction evidence="1 6">
        <text>a uridine in RNA = a pseudouridine in RNA</text>
        <dbReference type="Rhea" id="RHEA:48348"/>
        <dbReference type="Rhea" id="RHEA-COMP:12068"/>
        <dbReference type="Rhea" id="RHEA-COMP:12069"/>
        <dbReference type="ChEBI" id="CHEBI:65314"/>
        <dbReference type="ChEBI" id="CHEBI:65315"/>
    </reaction>
</comment>
<dbReference type="NCBIfam" id="TIGR00005">
    <property type="entry name" value="rluA_subfam"/>
    <property type="match status" value="1"/>
</dbReference>
<dbReference type="CDD" id="cd02869">
    <property type="entry name" value="PseudoU_synth_RluA_like"/>
    <property type="match status" value="1"/>
</dbReference>
<dbReference type="InterPro" id="IPR002942">
    <property type="entry name" value="S4_RNA-bd"/>
</dbReference>
<dbReference type="PANTHER" id="PTHR21600">
    <property type="entry name" value="MITOCHONDRIAL RNA PSEUDOURIDINE SYNTHASE"/>
    <property type="match status" value="1"/>
</dbReference>
<dbReference type="SUPFAM" id="SSF55174">
    <property type="entry name" value="Alpha-L RNA-binding motif"/>
    <property type="match status" value="1"/>
</dbReference>
<dbReference type="InterPro" id="IPR006145">
    <property type="entry name" value="PsdUridine_synth_RsuA/RluA"/>
</dbReference>
<dbReference type="PROSITE" id="PS01129">
    <property type="entry name" value="PSI_RLU"/>
    <property type="match status" value="1"/>
</dbReference>
<accession>A0A128EJU7</accession>
<dbReference type="PROSITE" id="PS50889">
    <property type="entry name" value="S4"/>
    <property type="match status" value="1"/>
</dbReference>
<dbReference type="InterPro" id="IPR036986">
    <property type="entry name" value="S4_RNA-bd_sf"/>
</dbReference>
<dbReference type="Proteomes" id="UP000069632">
    <property type="component" value="Unassembled WGS sequence"/>
</dbReference>
<dbReference type="GO" id="GO:0003723">
    <property type="term" value="F:RNA binding"/>
    <property type="evidence" value="ECO:0007669"/>
    <property type="project" value="UniProtKB-KW"/>
</dbReference>
<dbReference type="CDD" id="cd00165">
    <property type="entry name" value="S4"/>
    <property type="match status" value="1"/>
</dbReference>
<dbReference type="InterPro" id="IPR006225">
    <property type="entry name" value="PsdUridine_synth_RluC/D"/>
</dbReference>
<dbReference type="InterPro" id="IPR006224">
    <property type="entry name" value="PsdUridine_synth_RluA-like_CS"/>
</dbReference>
<evidence type="ECO:0000313" key="8">
    <source>
        <dbReference type="EMBL" id="CZE49215.1"/>
    </source>
</evidence>
<sequence>MSEIITEKGINLDEIYVDEILRLDQILSKKLNISRNQVANLIKDANVKINDKTILKSSFTPKFNDKITINLPQISPLKQTQKVDFDVEIIYEDEDILVINKQSNLVVHPAPSVKEATLVEWLKDKNYMLSTINGEFRAGIVHRLDKGTSGAMVVAKNNKAHAALSKQLSDKSMGRIYLACLDLPLKQNLLIDKPIGRNPNNRLKKAVISDGRVAKSAFLNIYSDAGLNLVAAKLFTGRTHQIRVHLASINRHILGDTLYGFKSENDKIPRVMLHAYLLYFTHPTTGKRVEFVANLWSDFLNLIDKDKNKEQIYEQILPDTISGGFRDCDGWMCLNIT</sequence>
<dbReference type="Gene3D" id="3.10.290.10">
    <property type="entry name" value="RNA-binding S4 domain"/>
    <property type="match status" value="1"/>
</dbReference>
<dbReference type="SUPFAM" id="SSF55120">
    <property type="entry name" value="Pseudouridine synthase"/>
    <property type="match status" value="1"/>
</dbReference>
<gene>
    <name evidence="8" type="primary">rluD</name>
    <name evidence="8" type="ORF">ERS672216_01806</name>
</gene>
<organism evidence="8 9">
    <name type="scientific">Campylobacter geochelonis</name>
    <dbReference type="NCBI Taxonomy" id="1780362"/>
    <lineage>
        <taxon>Bacteria</taxon>
        <taxon>Pseudomonadati</taxon>
        <taxon>Campylobacterota</taxon>
        <taxon>Epsilonproteobacteria</taxon>
        <taxon>Campylobacterales</taxon>
        <taxon>Campylobacteraceae</taxon>
        <taxon>Campylobacter</taxon>
    </lineage>
</organism>
<evidence type="ECO:0000256" key="4">
    <source>
        <dbReference type="PIRSR" id="PIRSR606225-1"/>
    </source>
</evidence>
<name>A0A128EJU7_9BACT</name>
<evidence type="ECO:0000259" key="7">
    <source>
        <dbReference type="SMART" id="SM00363"/>
    </source>
</evidence>
<evidence type="ECO:0000256" key="2">
    <source>
        <dbReference type="ARBA" id="ARBA00010876"/>
    </source>
</evidence>
<keyword evidence="5" id="KW-0694">RNA-binding</keyword>
<keyword evidence="3 6" id="KW-0413">Isomerase</keyword>
<dbReference type="EC" id="5.4.99.-" evidence="6"/>
<dbReference type="AlphaFoldDB" id="A0A128EJU7"/>
<dbReference type="Pfam" id="PF01479">
    <property type="entry name" value="S4"/>
    <property type="match status" value="1"/>
</dbReference>
<protein>
    <recommendedName>
        <fullName evidence="6">Pseudouridine synthase</fullName>
        <ecNumber evidence="6">5.4.99.-</ecNumber>
    </recommendedName>
</protein>
<dbReference type="GO" id="GO:0000455">
    <property type="term" value="P:enzyme-directed rRNA pseudouridine synthesis"/>
    <property type="evidence" value="ECO:0007669"/>
    <property type="project" value="TreeGrafter"/>
</dbReference>
<reference evidence="8 9" key="1">
    <citation type="submission" date="2016-02" db="EMBL/GenBank/DDBJ databases">
        <authorList>
            <consortium name="Pathogen Informatics"/>
        </authorList>
    </citation>
    <scope>NUCLEOTIDE SEQUENCE [LARGE SCALE GENOMIC DNA]</scope>
    <source>
        <strain evidence="8 9">RC20</strain>
    </source>
</reference>
<keyword evidence="9" id="KW-1185">Reference proteome</keyword>
<evidence type="ECO:0000313" key="9">
    <source>
        <dbReference type="Proteomes" id="UP000069632"/>
    </source>
</evidence>
<feature type="active site" evidence="4">
    <location>
        <position position="145"/>
    </location>
</feature>
<comment type="similarity">
    <text evidence="2 6">Belongs to the pseudouridine synthase RluA family.</text>
</comment>
<comment type="function">
    <text evidence="6">Responsible for synthesis of pseudouridine from uracil.</text>
</comment>
<dbReference type="GO" id="GO:0120159">
    <property type="term" value="F:rRNA pseudouridine synthase activity"/>
    <property type="evidence" value="ECO:0007669"/>
    <property type="project" value="UniProtKB-ARBA"/>
</dbReference>
<dbReference type="PANTHER" id="PTHR21600:SF44">
    <property type="entry name" value="RIBOSOMAL LARGE SUBUNIT PSEUDOURIDINE SYNTHASE D"/>
    <property type="match status" value="1"/>
</dbReference>
<dbReference type="SMART" id="SM00363">
    <property type="entry name" value="S4"/>
    <property type="match status" value="1"/>
</dbReference>
<dbReference type="Pfam" id="PF00849">
    <property type="entry name" value="PseudoU_synth_2"/>
    <property type="match status" value="1"/>
</dbReference>
<evidence type="ECO:0000256" key="1">
    <source>
        <dbReference type="ARBA" id="ARBA00000073"/>
    </source>
</evidence>
<dbReference type="InterPro" id="IPR050188">
    <property type="entry name" value="RluA_PseudoU_synthase"/>
</dbReference>
<evidence type="ECO:0000256" key="3">
    <source>
        <dbReference type="ARBA" id="ARBA00023235"/>
    </source>
</evidence>
<feature type="domain" description="RNA-binding S4" evidence="7">
    <location>
        <begin position="21"/>
        <end position="82"/>
    </location>
</feature>
<proteinExistence type="inferred from homology"/>
<dbReference type="EMBL" id="FIZP01000016">
    <property type="protein sequence ID" value="CZE49215.1"/>
    <property type="molecule type" value="Genomic_DNA"/>
</dbReference>
<evidence type="ECO:0000256" key="5">
    <source>
        <dbReference type="PROSITE-ProRule" id="PRU00182"/>
    </source>
</evidence>
<evidence type="ECO:0000256" key="6">
    <source>
        <dbReference type="RuleBase" id="RU362028"/>
    </source>
</evidence>